<organism evidence="2 3">
    <name type="scientific">Streptosporangium subroseum</name>
    <dbReference type="NCBI Taxonomy" id="106412"/>
    <lineage>
        <taxon>Bacteria</taxon>
        <taxon>Bacillati</taxon>
        <taxon>Actinomycetota</taxon>
        <taxon>Actinomycetes</taxon>
        <taxon>Streptosporangiales</taxon>
        <taxon>Streptosporangiaceae</taxon>
        <taxon>Streptosporangium</taxon>
    </lineage>
</organism>
<feature type="compositionally biased region" description="Polar residues" evidence="1">
    <location>
        <begin position="79"/>
        <end position="89"/>
    </location>
</feature>
<reference evidence="2 3" key="1">
    <citation type="submission" date="2017-06" db="EMBL/GenBank/DDBJ databases">
        <authorList>
            <person name="Kim H.J."/>
            <person name="Triplett B.A."/>
        </authorList>
    </citation>
    <scope>NUCLEOTIDE SEQUENCE [LARGE SCALE GENOMIC DNA]</scope>
    <source>
        <strain evidence="2 3">CGMCC 4.2132</strain>
    </source>
</reference>
<accession>A0A239LVD1</accession>
<dbReference type="AlphaFoldDB" id="A0A239LVD1"/>
<sequence>MIVLLTVLTVAEITRMSAAAAATVKCSTPSAFSDRGYRSAGLENTLPAFGRALEAGSARIEFPAEPRARDALGHRPTSGPDTTDATTGQCAGLHAHRPLRRR</sequence>
<proteinExistence type="predicted"/>
<keyword evidence="3" id="KW-1185">Reference proteome</keyword>
<feature type="compositionally biased region" description="Basic and acidic residues" evidence="1">
    <location>
        <begin position="64"/>
        <end position="73"/>
    </location>
</feature>
<gene>
    <name evidence="2" type="ORF">SAMN05216276_103555</name>
</gene>
<dbReference type="OrthoDB" id="3268277at2"/>
<protein>
    <submittedName>
        <fullName evidence="2">Uncharacterized protein</fullName>
    </submittedName>
</protein>
<evidence type="ECO:0000313" key="2">
    <source>
        <dbReference type="EMBL" id="SNT34210.1"/>
    </source>
</evidence>
<dbReference type="EMBL" id="FZOD01000035">
    <property type="protein sequence ID" value="SNT34210.1"/>
    <property type="molecule type" value="Genomic_DNA"/>
</dbReference>
<dbReference type="RefSeq" id="WP_089210559.1">
    <property type="nucleotide sequence ID" value="NZ_FZOD01000035.1"/>
</dbReference>
<dbReference type="Proteomes" id="UP000198282">
    <property type="component" value="Unassembled WGS sequence"/>
</dbReference>
<evidence type="ECO:0000313" key="3">
    <source>
        <dbReference type="Proteomes" id="UP000198282"/>
    </source>
</evidence>
<feature type="region of interest" description="Disordered" evidence="1">
    <location>
        <begin position="64"/>
        <end position="102"/>
    </location>
</feature>
<evidence type="ECO:0000256" key="1">
    <source>
        <dbReference type="SAM" id="MobiDB-lite"/>
    </source>
</evidence>
<name>A0A239LVD1_9ACTN</name>